<feature type="transmembrane region" description="Helical" evidence="1">
    <location>
        <begin position="96"/>
        <end position="117"/>
    </location>
</feature>
<accession>A0A7C3IJI5</accession>
<dbReference type="AlphaFoldDB" id="A0A7C3IJI5"/>
<dbReference type="EMBL" id="DSVL01000159">
    <property type="protein sequence ID" value="HFH28905.1"/>
    <property type="molecule type" value="Genomic_DNA"/>
</dbReference>
<keyword evidence="1" id="KW-1133">Transmembrane helix</keyword>
<feature type="transmembrane region" description="Helical" evidence="1">
    <location>
        <begin position="19"/>
        <end position="36"/>
    </location>
</feature>
<comment type="caution">
    <text evidence="2">The sequence shown here is derived from an EMBL/GenBank/DDBJ whole genome shotgun (WGS) entry which is preliminary data.</text>
</comment>
<proteinExistence type="predicted"/>
<evidence type="ECO:0000256" key="1">
    <source>
        <dbReference type="SAM" id="Phobius"/>
    </source>
</evidence>
<evidence type="ECO:0000313" key="2">
    <source>
        <dbReference type="EMBL" id="HFH28905.1"/>
    </source>
</evidence>
<keyword evidence="1" id="KW-0472">Membrane</keyword>
<gene>
    <name evidence="2" type="ORF">ENS59_05255</name>
</gene>
<sequence>MIPVTIPYRITGLSTESRLVIYSIVSAIGILIQVFAPQFRTTGILLLLLPLPLLSARPWTNKPKDLGEEDWQAVSDAEVDRIAQNFKNAHSIRIPLWYRPGFGIPFTIILAILSLILGFHRTVPGLLCLNALMLFWPVLYFLKIKIWIPKQFEMIMTAIQAARTVPLPPSVHCTPYLRLDRDKEGLRIPEDCRLMYEIRNKPADLVGVQVQVAINNGPNGPVPYLYAVVLTHGQGPSWKKTQSLRLNRHFVVEAGGDAEYGTVVIRQNTDNGGYHTTNDDCRNLIQAVITVLENIATK</sequence>
<feature type="transmembrane region" description="Helical" evidence="1">
    <location>
        <begin position="123"/>
        <end position="142"/>
    </location>
</feature>
<protein>
    <submittedName>
        <fullName evidence="2">Uncharacterized protein</fullName>
    </submittedName>
</protein>
<name>A0A7C3IJI5_9SPIR</name>
<organism evidence="2">
    <name type="scientific">Gracilinema caldarium</name>
    <dbReference type="NCBI Taxonomy" id="215591"/>
    <lineage>
        <taxon>Bacteria</taxon>
        <taxon>Pseudomonadati</taxon>
        <taxon>Spirochaetota</taxon>
        <taxon>Spirochaetia</taxon>
        <taxon>Spirochaetales</taxon>
        <taxon>Breznakiellaceae</taxon>
        <taxon>Gracilinema</taxon>
    </lineage>
</organism>
<keyword evidence="1" id="KW-0812">Transmembrane</keyword>
<reference evidence="2" key="1">
    <citation type="journal article" date="2020" name="mSystems">
        <title>Genome- and Community-Level Interaction Insights into Carbon Utilization and Element Cycling Functions of Hydrothermarchaeota in Hydrothermal Sediment.</title>
        <authorList>
            <person name="Zhou Z."/>
            <person name="Liu Y."/>
            <person name="Xu W."/>
            <person name="Pan J."/>
            <person name="Luo Z.H."/>
            <person name="Li M."/>
        </authorList>
    </citation>
    <scope>NUCLEOTIDE SEQUENCE [LARGE SCALE GENOMIC DNA]</scope>
    <source>
        <strain evidence="2">SpSt-503</strain>
    </source>
</reference>